<proteinExistence type="inferred from homology"/>
<dbReference type="OrthoDB" id="7768317at2"/>
<dbReference type="InterPro" id="IPR005119">
    <property type="entry name" value="LysR_subst-bd"/>
</dbReference>
<dbReference type="PANTHER" id="PTHR30537">
    <property type="entry name" value="HTH-TYPE TRANSCRIPTIONAL REGULATOR"/>
    <property type="match status" value="1"/>
</dbReference>
<dbReference type="InterPro" id="IPR058163">
    <property type="entry name" value="LysR-type_TF_proteobact-type"/>
</dbReference>
<evidence type="ECO:0000256" key="1">
    <source>
        <dbReference type="ARBA" id="ARBA00009437"/>
    </source>
</evidence>
<dbReference type="GO" id="GO:0006351">
    <property type="term" value="P:DNA-templated transcription"/>
    <property type="evidence" value="ECO:0007669"/>
    <property type="project" value="TreeGrafter"/>
</dbReference>
<dbReference type="GO" id="GO:0003700">
    <property type="term" value="F:DNA-binding transcription factor activity"/>
    <property type="evidence" value="ECO:0007669"/>
    <property type="project" value="InterPro"/>
</dbReference>
<dbReference type="PROSITE" id="PS50931">
    <property type="entry name" value="HTH_LYSR"/>
    <property type="match status" value="1"/>
</dbReference>
<feature type="domain" description="HTH lysR-type" evidence="5">
    <location>
        <begin position="17"/>
        <end position="66"/>
    </location>
</feature>
<dbReference type="GO" id="GO:0043565">
    <property type="term" value="F:sequence-specific DNA binding"/>
    <property type="evidence" value="ECO:0007669"/>
    <property type="project" value="TreeGrafter"/>
</dbReference>
<gene>
    <name evidence="6" type="ORF">SAMN05421759_1249</name>
</gene>
<accession>A0A1N7Q0T4</accession>
<dbReference type="STRING" id="633194.SAMN05421759_1249"/>
<sequence>MGKNTRSSLPWSDAPFLLALARSGNFMAAARELGVDRTTVARRLDRLEERLGTKLFERISGELELTLHGRRTLAVMERAEQELSHLYPDTDDARIAFGKVRVSLSPHVLAGFSDEIIRFSASHPQIFPVLTTSDRFVDLHRYEADIALRVAVTRPHDLHSIDLGPIRFGLYRRSDQSGPVRAVFTPPGQTELSRDFVPQDEMPIVVASVDGVLPTRELVLAGGGAALLPQFIAEDDPRLARLSGRLAEGRHRLWISCLAEQKANSRIRTAMKGLSGEIAERLKALDADGPSFAPG</sequence>
<protein>
    <submittedName>
        <fullName evidence="6">DNA-binding transcriptional regulator, LysR family</fullName>
    </submittedName>
</protein>
<evidence type="ECO:0000313" key="7">
    <source>
        <dbReference type="Proteomes" id="UP000186684"/>
    </source>
</evidence>
<keyword evidence="7" id="KW-1185">Reference proteome</keyword>
<organism evidence="6 7">
    <name type="scientific">Roseivivax lentus</name>
    <dbReference type="NCBI Taxonomy" id="633194"/>
    <lineage>
        <taxon>Bacteria</taxon>
        <taxon>Pseudomonadati</taxon>
        <taxon>Pseudomonadota</taxon>
        <taxon>Alphaproteobacteria</taxon>
        <taxon>Rhodobacterales</taxon>
        <taxon>Roseobacteraceae</taxon>
        <taxon>Roseivivax</taxon>
    </lineage>
</organism>
<evidence type="ECO:0000259" key="5">
    <source>
        <dbReference type="PROSITE" id="PS50931"/>
    </source>
</evidence>
<keyword evidence="2" id="KW-0805">Transcription regulation</keyword>
<dbReference type="Pfam" id="PF00126">
    <property type="entry name" value="HTH_1"/>
    <property type="match status" value="1"/>
</dbReference>
<dbReference type="InterPro" id="IPR000847">
    <property type="entry name" value="LysR_HTH_N"/>
</dbReference>
<dbReference type="Pfam" id="PF03466">
    <property type="entry name" value="LysR_substrate"/>
    <property type="match status" value="1"/>
</dbReference>
<dbReference type="Proteomes" id="UP000186684">
    <property type="component" value="Unassembled WGS sequence"/>
</dbReference>
<dbReference type="SUPFAM" id="SSF46785">
    <property type="entry name" value="Winged helix' DNA-binding domain"/>
    <property type="match status" value="1"/>
</dbReference>
<keyword evidence="3 6" id="KW-0238">DNA-binding</keyword>
<dbReference type="InterPro" id="IPR036390">
    <property type="entry name" value="WH_DNA-bd_sf"/>
</dbReference>
<dbReference type="InterPro" id="IPR036388">
    <property type="entry name" value="WH-like_DNA-bd_sf"/>
</dbReference>
<comment type="similarity">
    <text evidence="1">Belongs to the LysR transcriptional regulatory family.</text>
</comment>
<evidence type="ECO:0000256" key="4">
    <source>
        <dbReference type="ARBA" id="ARBA00023163"/>
    </source>
</evidence>
<evidence type="ECO:0000256" key="2">
    <source>
        <dbReference type="ARBA" id="ARBA00023015"/>
    </source>
</evidence>
<dbReference type="EMBL" id="FTOQ01000024">
    <property type="protein sequence ID" value="SIT16452.1"/>
    <property type="molecule type" value="Genomic_DNA"/>
</dbReference>
<dbReference type="Gene3D" id="3.40.190.290">
    <property type="match status" value="1"/>
</dbReference>
<dbReference type="Gene3D" id="1.10.10.10">
    <property type="entry name" value="Winged helix-like DNA-binding domain superfamily/Winged helix DNA-binding domain"/>
    <property type="match status" value="1"/>
</dbReference>
<dbReference type="PRINTS" id="PR00039">
    <property type="entry name" value="HTHLYSR"/>
</dbReference>
<evidence type="ECO:0000256" key="3">
    <source>
        <dbReference type="ARBA" id="ARBA00023125"/>
    </source>
</evidence>
<name>A0A1N7Q0T4_9RHOB</name>
<dbReference type="SUPFAM" id="SSF53850">
    <property type="entry name" value="Periplasmic binding protein-like II"/>
    <property type="match status" value="1"/>
</dbReference>
<evidence type="ECO:0000313" key="6">
    <source>
        <dbReference type="EMBL" id="SIT16452.1"/>
    </source>
</evidence>
<reference evidence="7" key="1">
    <citation type="submission" date="2017-01" db="EMBL/GenBank/DDBJ databases">
        <authorList>
            <person name="Varghese N."/>
            <person name="Submissions S."/>
        </authorList>
    </citation>
    <scope>NUCLEOTIDE SEQUENCE [LARGE SCALE GENOMIC DNA]</scope>
    <source>
        <strain evidence="7">DSM 29430</strain>
    </source>
</reference>
<dbReference type="RefSeq" id="WP_083950740.1">
    <property type="nucleotide sequence ID" value="NZ_FTOQ01000024.1"/>
</dbReference>
<keyword evidence="4" id="KW-0804">Transcription</keyword>
<dbReference type="PANTHER" id="PTHR30537:SF3">
    <property type="entry name" value="TRANSCRIPTIONAL REGULATORY PROTEIN"/>
    <property type="match status" value="1"/>
</dbReference>
<dbReference type="AlphaFoldDB" id="A0A1N7Q0T4"/>